<dbReference type="InterPro" id="IPR051082">
    <property type="entry name" value="Pentapeptide-BTB/POZ_domain"/>
</dbReference>
<reference evidence="2 3" key="2">
    <citation type="submission" date="2023-11" db="EMBL/GenBank/DDBJ databases">
        <authorList>
            <person name="Lara A.C."/>
            <person name="Chronakova A."/>
        </authorList>
    </citation>
    <scope>NUCLEOTIDE SEQUENCE [LARGE SCALE GENOMIC DNA]</scope>
    <source>
        <strain evidence="2 3">BCCO 10_0798</strain>
    </source>
</reference>
<dbReference type="PANTHER" id="PTHR14136">
    <property type="entry name" value="BTB_POZ DOMAIN-CONTAINING PROTEIN KCTD9"/>
    <property type="match status" value="1"/>
</dbReference>
<dbReference type="Gene3D" id="2.160.20.80">
    <property type="entry name" value="E3 ubiquitin-protein ligase SopA"/>
    <property type="match status" value="1"/>
</dbReference>
<reference evidence="2 3" key="1">
    <citation type="submission" date="2023-11" db="EMBL/GenBank/DDBJ databases">
        <title>Lentzea sokolovensis, sp. nov., Lentzea kristufkii, sp. nov., and Lentzea miocenensis, sp. nov., rare actinobacteria from Sokolov Coal Basin, Miocene lacustrine sediment, Czech Republic.</title>
        <authorList>
            <person name="Lara A."/>
            <person name="Kotroba L."/>
            <person name="Nouioui I."/>
            <person name="Neumann-Schaal M."/>
            <person name="Mast Y."/>
            <person name="Chronakova A."/>
        </authorList>
    </citation>
    <scope>NUCLEOTIDE SEQUENCE [LARGE SCALE GENOMIC DNA]</scope>
    <source>
        <strain evidence="2 3">BCCO 10_0798</strain>
    </source>
</reference>
<dbReference type="Pfam" id="PF00805">
    <property type="entry name" value="Pentapeptide"/>
    <property type="match status" value="2"/>
</dbReference>
<keyword evidence="3" id="KW-1185">Reference proteome</keyword>
<dbReference type="Proteomes" id="UP001271792">
    <property type="component" value="Unassembled WGS sequence"/>
</dbReference>
<dbReference type="RefSeq" id="WP_319983177.1">
    <property type="nucleotide sequence ID" value="NZ_JAXAVV010000003.1"/>
</dbReference>
<gene>
    <name evidence="2" type="ORF">SK571_06855</name>
</gene>
<protein>
    <submittedName>
        <fullName evidence="2">Pentapeptide repeat-containing protein</fullName>
    </submittedName>
</protein>
<dbReference type="SUPFAM" id="SSF141571">
    <property type="entry name" value="Pentapeptide repeat-like"/>
    <property type="match status" value="1"/>
</dbReference>
<name>A0ABU4TLX7_9PSEU</name>
<dbReference type="InterPro" id="IPR001646">
    <property type="entry name" value="5peptide_repeat"/>
</dbReference>
<keyword evidence="1" id="KW-0812">Transmembrane</keyword>
<comment type="caution">
    <text evidence="2">The sequence shown here is derived from an EMBL/GenBank/DDBJ whole genome shotgun (WGS) entry which is preliminary data.</text>
</comment>
<proteinExistence type="predicted"/>
<keyword evidence="1" id="KW-0472">Membrane</keyword>
<evidence type="ECO:0000256" key="1">
    <source>
        <dbReference type="SAM" id="Phobius"/>
    </source>
</evidence>
<evidence type="ECO:0000313" key="2">
    <source>
        <dbReference type="EMBL" id="MDX8049093.1"/>
    </source>
</evidence>
<feature type="transmembrane region" description="Helical" evidence="1">
    <location>
        <begin position="31"/>
        <end position="51"/>
    </location>
</feature>
<keyword evidence="1" id="KW-1133">Transmembrane helix</keyword>
<dbReference type="EMBL" id="JAXAVV010000003">
    <property type="protein sequence ID" value="MDX8049093.1"/>
    <property type="molecule type" value="Genomic_DNA"/>
</dbReference>
<accession>A0ABU4TLX7</accession>
<organism evidence="2 3">
    <name type="scientific">Lentzea kristufekii</name>
    <dbReference type="NCBI Taxonomy" id="3095430"/>
    <lineage>
        <taxon>Bacteria</taxon>
        <taxon>Bacillati</taxon>
        <taxon>Actinomycetota</taxon>
        <taxon>Actinomycetes</taxon>
        <taxon>Pseudonocardiales</taxon>
        <taxon>Pseudonocardiaceae</taxon>
        <taxon>Lentzea</taxon>
    </lineage>
</organism>
<sequence length="266" mass="28228">MGKRMFRLGAVTLFVLGVALLVPQNAPRSTSLLLFGGVLVVAGGALAWRQARDGQVVERYRRAVEHLGSDESEVRLGGLRALEQIAKDSARSRRLVDDTIGDFLRQRSPWTGADQPSGLAVKNPGSDVETALAIVTRPGAVIDLSHVDLRGADLGKLALAGAVIRRSNLAGARLFGTCLDDGVLDATDLRDADLRGASLRQASLRVACLEGADLRAADLTDADLRGADMRAVNLDKAVLTGARVNRGTLWPPDFTPARVSASLFSD</sequence>
<evidence type="ECO:0000313" key="3">
    <source>
        <dbReference type="Proteomes" id="UP001271792"/>
    </source>
</evidence>
<dbReference type="PANTHER" id="PTHR14136:SF17">
    <property type="entry name" value="BTB_POZ DOMAIN-CONTAINING PROTEIN KCTD9"/>
    <property type="match status" value="1"/>
</dbReference>